<dbReference type="AlphaFoldDB" id="A0A0J8S319"/>
<gene>
    <name evidence="1" type="ORF">CIHG_09023</name>
</gene>
<proteinExistence type="predicted"/>
<dbReference type="VEuPathDB" id="FungiDB:CIHG_09023"/>
<dbReference type="Proteomes" id="UP000054563">
    <property type="component" value="Unassembled WGS sequence"/>
</dbReference>
<evidence type="ECO:0000313" key="1">
    <source>
        <dbReference type="EMBL" id="KMU91211.1"/>
    </source>
</evidence>
<reference evidence="2" key="1">
    <citation type="journal article" date="2010" name="Genome Res.">
        <title>Population genomic sequencing of Coccidioides fungi reveals recent hybridization and transposon control.</title>
        <authorList>
            <person name="Neafsey D.E."/>
            <person name="Barker B.M."/>
            <person name="Sharpton T.J."/>
            <person name="Stajich J.E."/>
            <person name="Park D.J."/>
            <person name="Whiston E."/>
            <person name="Hung C.-Y."/>
            <person name="McMahan C."/>
            <person name="White J."/>
            <person name="Sykes S."/>
            <person name="Heiman D."/>
            <person name="Young S."/>
            <person name="Zeng Q."/>
            <person name="Abouelleil A."/>
            <person name="Aftuck L."/>
            <person name="Bessette D."/>
            <person name="Brown A."/>
            <person name="FitzGerald M."/>
            <person name="Lui A."/>
            <person name="Macdonald J.P."/>
            <person name="Priest M."/>
            <person name="Orbach M.J."/>
            <person name="Galgiani J.N."/>
            <person name="Kirkland T.N."/>
            <person name="Cole G.T."/>
            <person name="Birren B.W."/>
            <person name="Henn M.R."/>
            <person name="Taylor J.W."/>
            <person name="Rounsley S.D."/>
        </authorList>
    </citation>
    <scope>NUCLEOTIDE SEQUENCE [LARGE SCALE GENOMIC DNA]</scope>
    <source>
        <strain evidence="2">H538.4</strain>
    </source>
</reference>
<sequence>MAEPWRNPSPLAAAMLQLRWAMTSRCPQWRGELGLHIADRGGLLQLTGDGVSECDASQLLSTTNDDFRVCHTAEELGFATAGTSHPQGPVYPDVVARRSLDNITGSPG</sequence>
<accession>A0A0J8S319</accession>
<name>A0A0J8S319_COCIT</name>
<organism evidence="1 2">
    <name type="scientific">Coccidioides immitis H538.4</name>
    <dbReference type="NCBI Taxonomy" id="396776"/>
    <lineage>
        <taxon>Eukaryota</taxon>
        <taxon>Fungi</taxon>
        <taxon>Dikarya</taxon>
        <taxon>Ascomycota</taxon>
        <taxon>Pezizomycotina</taxon>
        <taxon>Eurotiomycetes</taxon>
        <taxon>Eurotiomycetidae</taxon>
        <taxon>Onygenales</taxon>
        <taxon>Onygenaceae</taxon>
        <taxon>Coccidioides</taxon>
    </lineage>
</organism>
<protein>
    <submittedName>
        <fullName evidence="1">Uncharacterized protein</fullName>
    </submittedName>
</protein>
<evidence type="ECO:0000313" key="2">
    <source>
        <dbReference type="Proteomes" id="UP000054563"/>
    </source>
</evidence>
<dbReference type="EMBL" id="DS017033">
    <property type="protein sequence ID" value="KMU91211.1"/>
    <property type="molecule type" value="Genomic_DNA"/>
</dbReference>